<dbReference type="Proteomes" id="UP001195571">
    <property type="component" value="Unassembled WGS sequence"/>
</dbReference>
<feature type="compositionally biased region" description="Basic and acidic residues" evidence="1">
    <location>
        <begin position="51"/>
        <end position="99"/>
    </location>
</feature>
<feature type="compositionally biased region" description="Low complexity" evidence="1">
    <location>
        <begin position="100"/>
        <end position="116"/>
    </location>
</feature>
<dbReference type="EMBL" id="JACAOD020000004">
    <property type="protein sequence ID" value="MBP5835828.1"/>
    <property type="molecule type" value="Genomic_DNA"/>
</dbReference>
<dbReference type="RefSeq" id="WP_203552094.1">
    <property type="nucleotide sequence ID" value="NZ_JACAOD020000004.1"/>
</dbReference>
<keyword evidence="2" id="KW-0472">Membrane</keyword>
<evidence type="ECO:0000256" key="1">
    <source>
        <dbReference type="SAM" id="MobiDB-lite"/>
    </source>
</evidence>
<name>A0ABS5CXX5_9MOLU</name>
<sequence length="116" mass="12812">MNKNKQIIIGISAISVIVALAVGLWVWNSKTDIPTTTPIMPQNTQAVDNQRVSKPEDQTEAETKADEPKANKPKADENKVDEPKAENKVDEPKADETKANENNSDNNNENTQNTQN</sequence>
<evidence type="ECO:0000256" key="2">
    <source>
        <dbReference type="SAM" id="Phobius"/>
    </source>
</evidence>
<protein>
    <submittedName>
        <fullName evidence="3">Uncharacterized protein</fullName>
    </submittedName>
</protein>
<keyword evidence="2" id="KW-0812">Transmembrane</keyword>
<keyword evidence="4" id="KW-1185">Reference proteome</keyword>
<keyword evidence="2" id="KW-1133">Transmembrane helix</keyword>
<accession>A0ABS5CXX5</accession>
<feature type="compositionally biased region" description="Polar residues" evidence="1">
    <location>
        <begin position="31"/>
        <end position="50"/>
    </location>
</feature>
<organism evidence="3 4">
    <name type="scientific">Candidatus Phytoplasma meliae</name>
    <dbReference type="NCBI Taxonomy" id="1848402"/>
    <lineage>
        <taxon>Bacteria</taxon>
        <taxon>Bacillati</taxon>
        <taxon>Mycoplasmatota</taxon>
        <taxon>Mollicutes</taxon>
        <taxon>Acholeplasmatales</taxon>
        <taxon>Acholeplasmataceae</taxon>
        <taxon>Candidatus Phytoplasma</taxon>
        <taxon>16SrXIII (Mexican periwinkle virescence group)</taxon>
    </lineage>
</organism>
<gene>
    <name evidence="3" type="ORF">CHTY_001115</name>
</gene>
<feature type="region of interest" description="Disordered" evidence="1">
    <location>
        <begin position="31"/>
        <end position="116"/>
    </location>
</feature>
<comment type="caution">
    <text evidence="3">The sequence shown here is derived from an EMBL/GenBank/DDBJ whole genome shotgun (WGS) entry which is preliminary data.</text>
</comment>
<proteinExistence type="predicted"/>
<reference evidence="3" key="1">
    <citation type="submission" date="2021-04" db="EMBL/GenBank/DDBJ databases">
        <title>Genomic features of Candidatus Phytoplasma meliae isolate ChTYXIII (1SrXIII-G).</title>
        <authorList>
            <person name="Fernandez F.D."/>
            <person name="Conci L.R."/>
        </authorList>
    </citation>
    <scope>NUCLEOTIDE SEQUENCE [LARGE SCALE GENOMIC DNA]</scope>
    <source>
        <strain evidence="3">ChTYXIII-Mo</strain>
    </source>
</reference>
<evidence type="ECO:0000313" key="3">
    <source>
        <dbReference type="EMBL" id="MBP5835828.1"/>
    </source>
</evidence>
<evidence type="ECO:0000313" key="4">
    <source>
        <dbReference type="Proteomes" id="UP001195571"/>
    </source>
</evidence>
<feature type="transmembrane region" description="Helical" evidence="2">
    <location>
        <begin position="7"/>
        <end position="27"/>
    </location>
</feature>